<dbReference type="InterPro" id="IPR007046">
    <property type="entry name" value="RNA_pol_sigma_54_core-bd"/>
</dbReference>
<name>A0A328U7G4_9BACL</name>
<sequence length="441" mass="48974">MSSRYGLGMFQQQKQHMHMSPQLQQAIKILQLPTVELLELLREELEQNPFLEAEETVFAGADRPRSAKQADPLDYIAVRELSLERHLKEQVRFDDGLSQELKKIVYYIIGNLDANGYLDVTVDQLAKALQAQPQMVSQALHYVQSLEPAGVGARNLAECLQLQLDRSGAGSSLLTALITSHLEEIAEVQIPKLAKMLHAKQEEIVAAVHLIKSLHPRPGAAYGSDHADIIVPDVLVRSAGDQFVVSIREPAAPRLTMNAQYEGMVQELGRTHEAGRFMAAKRSAAAFLIKCLEQRRLTLLRVTRAIVEEQEAFFRSGSAYLKPMVLRQIAEKVGVHESTVSRATSGKYAQTPWGTYALSYFFPSGFGAGEDDASSAESVKASIRELVKQEPCEAPYSDQQLARLLEENGVPISRRTVAKYREELGIASSFKRKRAKEHGAD</sequence>
<evidence type="ECO:0000313" key="12">
    <source>
        <dbReference type="Proteomes" id="UP000249260"/>
    </source>
</evidence>
<evidence type="ECO:0000256" key="8">
    <source>
        <dbReference type="ARBA" id="ARBA00023163"/>
    </source>
</evidence>
<evidence type="ECO:0000256" key="3">
    <source>
        <dbReference type="ARBA" id="ARBA00022679"/>
    </source>
</evidence>
<feature type="domain" description="RNA polymerase sigma factor 54 DNA-binding" evidence="9">
    <location>
        <begin position="277"/>
        <end position="434"/>
    </location>
</feature>
<evidence type="ECO:0000256" key="6">
    <source>
        <dbReference type="ARBA" id="ARBA00023082"/>
    </source>
</evidence>
<organism evidence="11 12">
    <name type="scientific">Paenibacillus montanisoli</name>
    <dbReference type="NCBI Taxonomy" id="2081970"/>
    <lineage>
        <taxon>Bacteria</taxon>
        <taxon>Bacillati</taxon>
        <taxon>Bacillota</taxon>
        <taxon>Bacilli</taxon>
        <taxon>Bacillales</taxon>
        <taxon>Paenibacillaceae</taxon>
        <taxon>Paenibacillus</taxon>
    </lineage>
</organism>
<keyword evidence="6" id="KW-0731">Sigma factor</keyword>
<dbReference type="GO" id="GO:0003677">
    <property type="term" value="F:DNA binding"/>
    <property type="evidence" value="ECO:0007669"/>
    <property type="project" value="UniProtKB-KW"/>
</dbReference>
<dbReference type="PROSITE" id="PS00717">
    <property type="entry name" value="SIGMA54_1"/>
    <property type="match status" value="1"/>
</dbReference>
<evidence type="ECO:0000259" key="9">
    <source>
        <dbReference type="Pfam" id="PF04552"/>
    </source>
</evidence>
<comment type="similarity">
    <text evidence="1">Belongs to the sigma-54 factor family.</text>
</comment>
<dbReference type="Pfam" id="PF04552">
    <property type="entry name" value="Sigma54_DBD"/>
    <property type="match status" value="1"/>
</dbReference>
<gene>
    <name evidence="11" type="primary">rpoN</name>
    <name evidence="11" type="ORF">DL346_11455</name>
</gene>
<keyword evidence="5" id="KW-0805">Transcription regulation</keyword>
<feature type="domain" description="RNA polymerase sigma factor 54 core-binding" evidence="10">
    <location>
        <begin position="77"/>
        <end position="261"/>
    </location>
</feature>
<keyword evidence="3" id="KW-0808">Transferase</keyword>
<dbReference type="PROSITE" id="PS00718">
    <property type="entry name" value="SIGMA54_2"/>
    <property type="match status" value="1"/>
</dbReference>
<dbReference type="Proteomes" id="UP000249260">
    <property type="component" value="Unassembled WGS sequence"/>
</dbReference>
<evidence type="ECO:0000256" key="1">
    <source>
        <dbReference type="ARBA" id="ARBA00008798"/>
    </source>
</evidence>
<dbReference type="Pfam" id="PF04963">
    <property type="entry name" value="Sigma54_CBD"/>
    <property type="match status" value="1"/>
</dbReference>
<evidence type="ECO:0000256" key="5">
    <source>
        <dbReference type="ARBA" id="ARBA00023015"/>
    </source>
</evidence>
<evidence type="ECO:0000256" key="4">
    <source>
        <dbReference type="ARBA" id="ARBA00022695"/>
    </source>
</evidence>
<keyword evidence="12" id="KW-1185">Reference proteome</keyword>
<keyword evidence="7" id="KW-0238">DNA-binding</keyword>
<dbReference type="NCBIfam" id="TIGR02395">
    <property type="entry name" value="rpoN_sigma"/>
    <property type="match status" value="1"/>
</dbReference>
<dbReference type="InterPro" id="IPR038709">
    <property type="entry name" value="RpoN_core-bd_sf"/>
</dbReference>
<dbReference type="OrthoDB" id="9814402at2"/>
<proteinExistence type="inferred from homology"/>
<keyword evidence="2" id="KW-0240">DNA-directed RNA polymerase</keyword>
<comment type="caution">
    <text evidence="11">The sequence shown here is derived from an EMBL/GenBank/DDBJ whole genome shotgun (WGS) entry which is preliminary data.</text>
</comment>
<dbReference type="GO" id="GO:0006352">
    <property type="term" value="P:DNA-templated transcription initiation"/>
    <property type="evidence" value="ECO:0007669"/>
    <property type="project" value="InterPro"/>
</dbReference>
<dbReference type="Pfam" id="PF00309">
    <property type="entry name" value="Sigma54_AID"/>
    <property type="match status" value="1"/>
</dbReference>
<keyword evidence="4" id="KW-0548">Nucleotidyltransferase</keyword>
<evidence type="ECO:0000259" key="10">
    <source>
        <dbReference type="Pfam" id="PF04963"/>
    </source>
</evidence>
<dbReference type="PRINTS" id="PR00045">
    <property type="entry name" value="SIGMA54FCT"/>
</dbReference>
<dbReference type="InterPro" id="IPR007634">
    <property type="entry name" value="RNA_pol_sigma_54_DNA-bd"/>
</dbReference>
<dbReference type="PANTHER" id="PTHR32248">
    <property type="entry name" value="RNA POLYMERASE SIGMA-54 FACTOR"/>
    <property type="match status" value="1"/>
</dbReference>
<protein>
    <submittedName>
        <fullName evidence="11">RNA polymerase sigma-54 factor</fullName>
    </submittedName>
</protein>
<dbReference type="Gene3D" id="1.10.10.1330">
    <property type="entry name" value="RNA polymerase sigma-54 factor, core-binding domain"/>
    <property type="match status" value="1"/>
</dbReference>
<dbReference type="GO" id="GO:0016987">
    <property type="term" value="F:sigma factor activity"/>
    <property type="evidence" value="ECO:0007669"/>
    <property type="project" value="UniProtKB-KW"/>
</dbReference>
<dbReference type="PIRSF" id="PIRSF000774">
    <property type="entry name" value="RpoN"/>
    <property type="match status" value="1"/>
</dbReference>
<keyword evidence="8" id="KW-0804">Transcription</keyword>
<evidence type="ECO:0000256" key="7">
    <source>
        <dbReference type="ARBA" id="ARBA00023125"/>
    </source>
</evidence>
<dbReference type="PROSITE" id="PS50044">
    <property type="entry name" value="SIGMA54_3"/>
    <property type="match status" value="1"/>
</dbReference>
<dbReference type="RefSeq" id="WP_112882258.1">
    <property type="nucleotide sequence ID" value="NZ_QLUW01000002.1"/>
</dbReference>
<dbReference type="InterPro" id="IPR000394">
    <property type="entry name" value="RNA_pol_sigma_54"/>
</dbReference>
<reference evidence="11 12" key="1">
    <citation type="submission" date="2018-06" db="EMBL/GenBank/DDBJ databases">
        <title>Paenibacillus montanisoli sp. nov., isolated from mountain area soil.</title>
        <authorList>
            <person name="Wu M."/>
        </authorList>
    </citation>
    <scope>NUCLEOTIDE SEQUENCE [LARGE SCALE GENOMIC DNA]</scope>
    <source>
        <strain evidence="11 12">RA17</strain>
    </source>
</reference>
<dbReference type="GO" id="GO:0016779">
    <property type="term" value="F:nucleotidyltransferase activity"/>
    <property type="evidence" value="ECO:0007669"/>
    <property type="project" value="UniProtKB-KW"/>
</dbReference>
<dbReference type="EMBL" id="QLUW01000002">
    <property type="protein sequence ID" value="RAP76034.1"/>
    <property type="molecule type" value="Genomic_DNA"/>
</dbReference>
<dbReference type="AlphaFoldDB" id="A0A328U7G4"/>
<dbReference type="PANTHER" id="PTHR32248:SF4">
    <property type="entry name" value="RNA POLYMERASE SIGMA-54 FACTOR"/>
    <property type="match status" value="1"/>
</dbReference>
<dbReference type="GO" id="GO:0000428">
    <property type="term" value="C:DNA-directed RNA polymerase complex"/>
    <property type="evidence" value="ECO:0007669"/>
    <property type="project" value="UniProtKB-KW"/>
</dbReference>
<dbReference type="Gene3D" id="1.10.10.60">
    <property type="entry name" value="Homeodomain-like"/>
    <property type="match status" value="1"/>
</dbReference>
<evidence type="ECO:0000256" key="2">
    <source>
        <dbReference type="ARBA" id="ARBA00022478"/>
    </source>
</evidence>
<evidence type="ECO:0000313" key="11">
    <source>
        <dbReference type="EMBL" id="RAP76034.1"/>
    </source>
</evidence>
<dbReference type="GO" id="GO:0001216">
    <property type="term" value="F:DNA-binding transcription activator activity"/>
    <property type="evidence" value="ECO:0007669"/>
    <property type="project" value="InterPro"/>
</dbReference>
<accession>A0A328U7G4</accession>